<reference evidence="1" key="2">
    <citation type="submission" date="2020-08" db="EMBL/GenBank/DDBJ databases">
        <authorList>
            <person name="Chen M."/>
            <person name="Teng W."/>
            <person name="Zhao L."/>
            <person name="Hu C."/>
            <person name="Zhou Y."/>
            <person name="Han B."/>
            <person name="Song L."/>
            <person name="Shu W."/>
        </authorList>
    </citation>
    <scope>NUCLEOTIDE SEQUENCE</scope>
    <source>
        <strain evidence="1">FACHB-1277</strain>
    </source>
</reference>
<dbReference type="SUPFAM" id="SSF48452">
    <property type="entry name" value="TPR-like"/>
    <property type="match status" value="1"/>
</dbReference>
<dbReference type="EMBL" id="JACJPY010000169">
    <property type="protein sequence ID" value="MBD2152872.1"/>
    <property type="molecule type" value="Genomic_DNA"/>
</dbReference>
<name>A0A926Z8J4_9CYAN</name>
<dbReference type="InterPro" id="IPR011990">
    <property type="entry name" value="TPR-like_helical_dom_sf"/>
</dbReference>
<accession>A0A926Z8J4</accession>
<organism evidence="1 2">
    <name type="scientific">Pseudanabaena cinerea FACHB-1277</name>
    <dbReference type="NCBI Taxonomy" id="2949581"/>
    <lineage>
        <taxon>Bacteria</taxon>
        <taxon>Bacillati</taxon>
        <taxon>Cyanobacteriota</taxon>
        <taxon>Cyanophyceae</taxon>
        <taxon>Pseudanabaenales</taxon>
        <taxon>Pseudanabaenaceae</taxon>
        <taxon>Pseudanabaena</taxon>
        <taxon>Pseudanabaena cinerea</taxon>
    </lineage>
</organism>
<dbReference type="SUPFAM" id="SSF52540">
    <property type="entry name" value="P-loop containing nucleoside triphosphate hydrolases"/>
    <property type="match status" value="1"/>
</dbReference>
<evidence type="ECO:0000313" key="2">
    <source>
        <dbReference type="Proteomes" id="UP000631421"/>
    </source>
</evidence>
<dbReference type="InterPro" id="IPR027417">
    <property type="entry name" value="P-loop_NTPase"/>
</dbReference>
<dbReference type="PANTHER" id="PTHR21529">
    <property type="entry name" value="MAMMARY TURMOR VIRUS RECEPTOR HOMOLOG 1, 2 MTVR1, 2"/>
    <property type="match status" value="1"/>
</dbReference>
<dbReference type="AlphaFoldDB" id="A0A926Z8J4"/>
<dbReference type="PANTHER" id="PTHR21529:SF4">
    <property type="entry name" value="TPR AND ANKYRIN REPEAT-CONTAINING PROTEIN 1"/>
    <property type="match status" value="1"/>
</dbReference>
<reference evidence="1" key="1">
    <citation type="journal article" date="2015" name="ISME J.">
        <title>Draft Genome Sequence of Streptomyces incarnatus NRRL8089, which Produces the Nucleoside Antibiotic Sinefungin.</title>
        <authorList>
            <person name="Oshima K."/>
            <person name="Hattori M."/>
            <person name="Shimizu H."/>
            <person name="Fukuda K."/>
            <person name="Nemoto M."/>
            <person name="Inagaki K."/>
            <person name="Tamura T."/>
        </authorList>
    </citation>
    <scope>NUCLEOTIDE SEQUENCE</scope>
    <source>
        <strain evidence="1">FACHB-1277</strain>
    </source>
</reference>
<dbReference type="Proteomes" id="UP000631421">
    <property type="component" value="Unassembled WGS sequence"/>
</dbReference>
<dbReference type="Gene3D" id="3.40.50.300">
    <property type="entry name" value="P-loop containing nucleotide triphosphate hydrolases"/>
    <property type="match status" value="2"/>
</dbReference>
<gene>
    <name evidence="1" type="ORF">H6F44_22570</name>
</gene>
<sequence>MYNIAKIYQGWLTSQNYWDEIDITHKALKQIGSIADEKYSAIYCDEIQDLTKNQISLLLRLLGHDYVNIPEFFFTGDPAQIINPSGFSWNKVKTLIYSFYRDLPRYRPVKHDELKLNFRSAESIVNLGSKILEFNDGYTELLSQEAHRKGGDMPLVINIAEPNILRDNDDFGSRNAIIVASEQEKSKLKKQLSKDGIESERIFLFTEVKGLEFNEVLVWKFFEHFESWKSDSKEFEKFKYNLLYVCTTRAREKIYFYDGEKINSFWEHPEIKEHISISESPEVLDSFFDTDETDEEKIQTAEKYEQLGNYKQAREIYAKLKQPRLDLVAKVDALIYEEARDFANAGRIWFSLEQWENAGNDYEKAKLWEDAERCWDKADNYQRQAFCLEQLEKFEDAALLYEIREDWDEAERRWRKLSNWEKVAVVCEKQKKCVEAALEWKKVPNFERAADNYCLANEHKDAVRCLLEVDNWQRIEGIYRQASTLSKFADLCESRENWTTLEKVLTEIYTQKGWKWVSANDGKRLASVQEKNGNLDNAINTWLDYAKNPENAVELLLKQRKWQRALQLTEEINNSKLRQRYQDIANSGLQEENQKLGKLVKSYQQDEYEQIENYEDYIDDEIEEYKRNYLMNKQDSDETEFSKITSNYQDPDDDLDDDLEWEDNNYYYEPPSAFEHIDYGYIMDMSSDYESGLWR</sequence>
<protein>
    <submittedName>
        <fullName evidence="1">Uncharacterized protein</fullName>
    </submittedName>
</protein>
<evidence type="ECO:0000313" key="1">
    <source>
        <dbReference type="EMBL" id="MBD2152872.1"/>
    </source>
</evidence>
<keyword evidence="2" id="KW-1185">Reference proteome</keyword>
<comment type="caution">
    <text evidence="1">The sequence shown here is derived from an EMBL/GenBank/DDBJ whole genome shotgun (WGS) entry which is preliminary data.</text>
</comment>
<proteinExistence type="predicted"/>
<dbReference type="InterPro" id="IPR039904">
    <property type="entry name" value="TRANK1"/>
</dbReference>